<dbReference type="PROSITE" id="PS50088">
    <property type="entry name" value="ANK_REPEAT"/>
    <property type="match status" value="1"/>
</dbReference>
<accession>A0A087V1J2</accession>
<organism evidence="8 9">
    <name type="scientific">Stegodyphus mimosarum</name>
    <name type="common">African social velvet spider</name>
    <dbReference type="NCBI Taxonomy" id="407821"/>
    <lineage>
        <taxon>Eukaryota</taxon>
        <taxon>Metazoa</taxon>
        <taxon>Ecdysozoa</taxon>
        <taxon>Arthropoda</taxon>
        <taxon>Chelicerata</taxon>
        <taxon>Arachnida</taxon>
        <taxon>Araneae</taxon>
        <taxon>Araneomorphae</taxon>
        <taxon>Entelegynae</taxon>
        <taxon>Eresoidea</taxon>
        <taxon>Eresidae</taxon>
        <taxon>Stegodyphus</taxon>
    </lineage>
</organism>
<sequence length="46" mass="5074">MTPLHVAVKAQQIGSVMCLVDLDARLDILDVNEETVFHYAATTTKD</sequence>
<keyword evidence="6" id="KW-0472">Membrane</keyword>
<dbReference type="GO" id="GO:0044231">
    <property type="term" value="C:host cell presynaptic membrane"/>
    <property type="evidence" value="ECO:0007669"/>
    <property type="project" value="UniProtKB-KW"/>
</dbReference>
<keyword evidence="5" id="KW-0638">Presynaptic neurotoxin</keyword>
<dbReference type="SUPFAM" id="SSF48403">
    <property type="entry name" value="Ankyrin repeat"/>
    <property type="match status" value="1"/>
</dbReference>
<dbReference type="Proteomes" id="UP000054359">
    <property type="component" value="Unassembled WGS sequence"/>
</dbReference>
<keyword evidence="6" id="KW-1053">Target membrane</keyword>
<evidence type="ECO:0000256" key="7">
    <source>
        <dbReference type="PROSITE-ProRule" id="PRU00023"/>
    </source>
</evidence>
<keyword evidence="2" id="KW-0268">Exocytosis</keyword>
<dbReference type="GO" id="GO:0006887">
    <property type="term" value="P:exocytosis"/>
    <property type="evidence" value="ECO:0007669"/>
    <property type="project" value="UniProtKB-KW"/>
</dbReference>
<dbReference type="InterPro" id="IPR002110">
    <property type="entry name" value="Ankyrin_rpt"/>
</dbReference>
<keyword evidence="7" id="KW-0040">ANK repeat</keyword>
<evidence type="ECO:0000256" key="3">
    <source>
        <dbReference type="ARBA" id="ARBA00022537"/>
    </source>
</evidence>
<dbReference type="EMBL" id="KL859573">
    <property type="protein sequence ID" value="KFM83481.1"/>
    <property type="molecule type" value="Genomic_DNA"/>
</dbReference>
<comment type="subcellular location">
    <subcellularLocation>
        <location evidence="1">Target cell membrane</location>
    </subcellularLocation>
</comment>
<evidence type="ECO:0000256" key="5">
    <source>
        <dbReference type="ARBA" id="ARBA00023028"/>
    </source>
</evidence>
<keyword evidence="9" id="KW-1185">Reference proteome</keyword>
<proteinExistence type="predicted"/>
<feature type="non-terminal residue" evidence="8">
    <location>
        <position position="46"/>
    </location>
</feature>
<feature type="repeat" description="ANK" evidence="7">
    <location>
        <begin position="1"/>
        <end position="31"/>
    </location>
</feature>
<dbReference type="AlphaFoldDB" id="A0A087V1J2"/>
<evidence type="ECO:0000256" key="4">
    <source>
        <dbReference type="ARBA" id="ARBA00022699"/>
    </source>
</evidence>
<evidence type="ECO:0000256" key="6">
    <source>
        <dbReference type="ARBA" id="ARBA00023298"/>
    </source>
</evidence>
<reference evidence="8 9" key="1">
    <citation type="submission" date="2013-11" db="EMBL/GenBank/DDBJ databases">
        <title>Genome sequencing of Stegodyphus mimosarum.</title>
        <authorList>
            <person name="Bechsgaard J."/>
        </authorList>
    </citation>
    <scope>NUCLEOTIDE SEQUENCE [LARGE SCALE GENOMIC DNA]</scope>
</reference>
<protein>
    <submittedName>
        <fullName evidence="8">Uncharacterized protein</fullName>
    </submittedName>
</protein>
<evidence type="ECO:0000256" key="2">
    <source>
        <dbReference type="ARBA" id="ARBA00022483"/>
    </source>
</evidence>
<evidence type="ECO:0000313" key="9">
    <source>
        <dbReference type="Proteomes" id="UP000054359"/>
    </source>
</evidence>
<dbReference type="OrthoDB" id="10021675at2759"/>
<gene>
    <name evidence="8" type="ORF">X975_13897</name>
</gene>
<dbReference type="GO" id="GO:0044218">
    <property type="term" value="C:other organism cell membrane"/>
    <property type="evidence" value="ECO:0007669"/>
    <property type="project" value="UniProtKB-KW"/>
</dbReference>
<dbReference type="InterPro" id="IPR036770">
    <property type="entry name" value="Ankyrin_rpt-contain_sf"/>
</dbReference>
<dbReference type="Gene3D" id="1.25.40.20">
    <property type="entry name" value="Ankyrin repeat-containing domain"/>
    <property type="match status" value="1"/>
</dbReference>
<evidence type="ECO:0000313" key="8">
    <source>
        <dbReference type="EMBL" id="KFM83481.1"/>
    </source>
</evidence>
<evidence type="ECO:0000256" key="1">
    <source>
        <dbReference type="ARBA" id="ARBA00004175"/>
    </source>
</evidence>
<keyword evidence="3" id="KW-1052">Target cell membrane</keyword>
<name>A0A087V1J2_STEMI</name>
<keyword evidence="5" id="KW-0800">Toxin</keyword>
<keyword evidence="4" id="KW-0528">Neurotoxin</keyword>